<gene>
    <name evidence="4" type="ORF">SAMN02745704_00478</name>
</gene>
<keyword evidence="1" id="KW-0560">Oxidoreductase</keyword>
<evidence type="ECO:0000256" key="2">
    <source>
        <dbReference type="SAM" id="MobiDB-lite"/>
    </source>
</evidence>
<dbReference type="PANTHER" id="PTHR42947">
    <property type="entry name" value="COB--COM HETERODISULFIDE REDUCTASE SUBUNIT B 1"/>
    <property type="match status" value="1"/>
</dbReference>
<dbReference type="Pfam" id="PF02754">
    <property type="entry name" value="CCG"/>
    <property type="match status" value="2"/>
</dbReference>
<organism evidence="4 5">
    <name type="scientific">Paucidesulfovibrio gracilis DSM 16080</name>
    <dbReference type="NCBI Taxonomy" id="1121449"/>
    <lineage>
        <taxon>Bacteria</taxon>
        <taxon>Pseudomonadati</taxon>
        <taxon>Thermodesulfobacteriota</taxon>
        <taxon>Desulfovibrionia</taxon>
        <taxon>Desulfovibrionales</taxon>
        <taxon>Desulfovibrionaceae</taxon>
        <taxon>Paucidesulfovibrio</taxon>
    </lineage>
</organism>
<feature type="domain" description="Cysteine-rich" evidence="3">
    <location>
        <begin position="151"/>
        <end position="234"/>
    </location>
</feature>
<evidence type="ECO:0000313" key="5">
    <source>
        <dbReference type="Proteomes" id="UP000190027"/>
    </source>
</evidence>
<evidence type="ECO:0000256" key="1">
    <source>
        <dbReference type="ARBA" id="ARBA00023002"/>
    </source>
</evidence>
<evidence type="ECO:0000313" key="4">
    <source>
        <dbReference type="EMBL" id="SKA73477.1"/>
    </source>
</evidence>
<dbReference type="OrthoDB" id="9777685at2"/>
<feature type="region of interest" description="Disordered" evidence="2">
    <location>
        <begin position="296"/>
        <end position="318"/>
    </location>
</feature>
<dbReference type="GO" id="GO:0016491">
    <property type="term" value="F:oxidoreductase activity"/>
    <property type="evidence" value="ECO:0007669"/>
    <property type="project" value="UniProtKB-KW"/>
</dbReference>
<dbReference type="RefSeq" id="WP_078716070.1">
    <property type="nucleotide sequence ID" value="NZ_FUYC01000002.1"/>
</dbReference>
<reference evidence="4 5" key="1">
    <citation type="submission" date="2017-02" db="EMBL/GenBank/DDBJ databases">
        <authorList>
            <person name="Peterson S.W."/>
        </authorList>
    </citation>
    <scope>NUCLEOTIDE SEQUENCE [LARGE SCALE GENOMIC DNA]</scope>
    <source>
        <strain evidence="4 5">DSM 16080</strain>
    </source>
</reference>
<name>A0A1T4W8F3_9BACT</name>
<dbReference type="InterPro" id="IPR004017">
    <property type="entry name" value="Cys_rich_dom"/>
</dbReference>
<dbReference type="Gene3D" id="1.20.1050.140">
    <property type="match status" value="1"/>
</dbReference>
<keyword evidence="5" id="KW-1185">Reference proteome</keyword>
<sequence>MKYAYYPGCSLTSSAVEYDVSTRAMLSALGAKVHEIPDWTCCGASSVENVGELLSLALPARNLALAERDLPGMDVLAPCSACYLNLRHAREEARADRDVAARLGEALDAEGLTLAAEAPVRHLLDVLVNDIGPQRIQEACVRDLTGLAIAPYYGCQALRPYTDFDDPNRPRSMDALIRAVGAEPVDWDMGARCCGASLMVTHKEAALDAVSTILGAVRGAHAVVTVCPMCQMNLEAYQGEALARMGGGERVSVLYLPQLLGLGLGLDQKDVGLHRNMTVTNRLRAKLRRIDMPIARPMADADQGEGNEETTQPPGTGG</sequence>
<dbReference type="PANTHER" id="PTHR42947:SF1">
    <property type="entry name" value="COB--COM HETERODISULFIDE REDUCTASE SUBUNIT B 1"/>
    <property type="match status" value="1"/>
</dbReference>
<evidence type="ECO:0000259" key="3">
    <source>
        <dbReference type="Pfam" id="PF02754"/>
    </source>
</evidence>
<dbReference type="Proteomes" id="UP000190027">
    <property type="component" value="Unassembled WGS sequence"/>
</dbReference>
<feature type="domain" description="Cysteine-rich" evidence="3">
    <location>
        <begin position="3"/>
        <end position="87"/>
    </location>
</feature>
<dbReference type="STRING" id="1121449.SAMN02745704_00478"/>
<dbReference type="AlphaFoldDB" id="A0A1T4W8F3"/>
<proteinExistence type="predicted"/>
<protein>
    <submittedName>
        <fullName evidence="4">Heterodisulfide reductase subunit B</fullName>
    </submittedName>
</protein>
<feature type="compositionally biased region" description="Polar residues" evidence="2">
    <location>
        <begin position="309"/>
        <end position="318"/>
    </location>
</feature>
<dbReference type="InterPro" id="IPR051278">
    <property type="entry name" value="HdrB/HdrD_reductase"/>
</dbReference>
<dbReference type="EMBL" id="FUYC01000002">
    <property type="protein sequence ID" value="SKA73477.1"/>
    <property type="molecule type" value="Genomic_DNA"/>
</dbReference>
<accession>A0A1T4W8F3</accession>